<dbReference type="PANTHER" id="PTHR39192:SF1">
    <property type="entry name" value="IRON UPTAKE SYSTEM COMPONENT EFEO"/>
    <property type="match status" value="1"/>
</dbReference>
<dbReference type="InterPro" id="IPR034981">
    <property type="entry name" value="Imelysin-like_EfeO/Algp7"/>
</dbReference>
<evidence type="ECO:0000256" key="4">
    <source>
        <dbReference type="SAM" id="SignalP"/>
    </source>
</evidence>
<dbReference type="InterPro" id="IPR050894">
    <property type="entry name" value="EfeM/EfeO_iron_uptake"/>
</dbReference>
<protein>
    <recommendedName>
        <fullName evidence="5">Imelysin-like domain-containing protein</fullName>
    </recommendedName>
</protein>
<sequence>MPSTAKPAARRRARLTALRSLAFRSAALAAVVAAPLALAACGGDTTASPAASPSTTKTVDAETAALLEKGESTFTAFIKSESDTLLEGTKAFAAEFEEGDVDKARALYASTRMHWERIEPAAEKFKEFDAKLDTREADLEPGEEWTGWHRAEKDLFPPAGYTAMTKAEREKIADALVADTEGLHRNIQTVTFEAAELGAGAKELLDEVARGKVTGEEEAFSHTDLWDFRANVDGAKAAYEALKPALVRSDAALVADLDAKFAAVDSGLGKHAAGEGFVAYTELTPAQVHELAGLVDALGEPLSKLTAAVAA</sequence>
<comment type="caution">
    <text evidence="6">The sequence shown here is derived from an EMBL/GenBank/DDBJ whole genome shotgun (WGS) entry which is preliminary data.</text>
</comment>
<dbReference type="Gene3D" id="1.20.1420.20">
    <property type="entry name" value="M75 peptidase, HXXE motif"/>
    <property type="match status" value="1"/>
</dbReference>
<gene>
    <name evidence="6" type="ORF">GCM10009849_14080</name>
</gene>
<comment type="subcellular location">
    <subcellularLocation>
        <location evidence="1">Cell envelope</location>
    </subcellularLocation>
</comment>
<dbReference type="EMBL" id="BAAAQW010000003">
    <property type="protein sequence ID" value="GAA2199055.1"/>
    <property type="molecule type" value="Genomic_DNA"/>
</dbReference>
<feature type="signal peptide" evidence="4">
    <location>
        <begin position="1"/>
        <end position="39"/>
    </location>
</feature>
<dbReference type="RefSeq" id="WP_344298940.1">
    <property type="nucleotide sequence ID" value="NZ_BAAAQW010000003.1"/>
</dbReference>
<dbReference type="InterPro" id="IPR018976">
    <property type="entry name" value="Imelysin-like"/>
</dbReference>
<comment type="similarity">
    <text evidence="2">Belongs to the EfeM/EfeO family.</text>
</comment>
<dbReference type="NCBIfam" id="NF041757">
    <property type="entry name" value="EfeO"/>
    <property type="match status" value="1"/>
</dbReference>
<reference evidence="6 7" key="1">
    <citation type="journal article" date="2019" name="Int. J. Syst. Evol. Microbiol.">
        <title>The Global Catalogue of Microorganisms (GCM) 10K type strain sequencing project: providing services to taxonomists for standard genome sequencing and annotation.</title>
        <authorList>
            <consortium name="The Broad Institute Genomics Platform"/>
            <consortium name="The Broad Institute Genome Sequencing Center for Infectious Disease"/>
            <person name="Wu L."/>
            <person name="Ma J."/>
        </authorList>
    </citation>
    <scope>NUCLEOTIDE SEQUENCE [LARGE SCALE GENOMIC DNA]</scope>
    <source>
        <strain evidence="6 7">JCM 16034</strain>
    </source>
</reference>
<evidence type="ECO:0000256" key="3">
    <source>
        <dbReference type="ARBA" id="ARBA00022729"/>
    </source>
</evidence>
<dbReference type="Proteomes" id="UP001500432">
    <property type="component" value="Unassembled WGS sequence"/>
</dbReference>
<proteinExistence type="inferred from homology"/>
<organism evidence="6 7">
    <name type="scientific">Sinomonas flava</name>
    <dbReference type="NCBI Taxonomy" id="496857"/>
    <lineage>
        <taxon>Bacteria</taxon>
        <taxon>Bacillati</taxon>
        <taxon>Actinomycetota</taxon>
        <taxon>Actinomycetes</taxon>
        <taxon>Micrococcales</taxon>
        <taxon>Micrococcaceae</taxon>
        <taxon>Sinomonas</taxon>
    </lineage>
</organism>
<dbReference type="InterPro" id="IPR053377">
    <property type="entry name" value="Iron_uptake_EfeM/EfeO"/>
</dbReference>
<dbReference type="CDD" id="cd14656">
    <property type="entry name" value="Imelysin-like_EfeO"/>
    <property type="match status" value="1"/>
</dbReference>
<keyword evidence="3 4" id="KW-0732">Signal</keyword>
<feature type="domain" description="Imelysin-like" evidence="5">
    <location>
        <begin position="79"/>
        <end position="305"/>
    </location>
</feature>
<keyword evidence="7" id="KW-1185">Reference proteome</keyword>
<name>A0ABN3BR11_9MICC</name>
<evidence type="ECO:0000256" key="2">
    <source>
        <dbReference type="ARBA" id="ARBA00005989"/>
    </source>
</evidence>
<dbReference type="PANTHER" id="PTHR39192">
    <property type="entry name" value="IRON UPTAKE SYSTEM COMPONENT EFEO"/>
    <property type="match status" value="1"/>
</dbReference>
<dbReference type="InterPro" id="IPR038352">
    <property type="entry name" value="Imelysin_sf"/>
</dbReference>
<accession>A0ABN3BR11</accession>
<evidence type="ECO:0000313" key="7">
    <source>
        <dbReference type="Proteomes" id="UP001500432"/>
    </source>
</evidence>
<feature type="chain" id="PRO_5045391034" description="Imelysin-like domain-containing protein" evidence="4">
    <location>
        <begin position="40"/>
        <end position="311"/>
    </location>
</feature>
<evidence type="ECO:0000259" key="5">
    <source>
        <dbReference type="Pfam" id="PF09375"/>
    </source>
</evidence>
<evidence type="ECO:0000256" key="1">
    <source>
        <dbReference type="ARBA" id="ARBA00004196"/>
    </source>
</evidence>
<evidence type="ECO:0000313" key="6">
    <source>
        <dbReference type="EMBL" id="GAA2199055.1"/>
    </source>
</evidence>
<dbReference type="Pfam" id="PF09375">
    <property type="entry name" value="Peptidase_M75"/>
    <property type="match status" value="1"/>
</dbReference>